<organism evidence="1 2">
    <name type="scientific">Enterovibrio norvegicus DSM 15893</name>
    <dbReference type="NCBI Taxonomy" id="1121869"/>
    <lineage>
        <taxon>Bacteria</taxon>
        <taxon>Pseudomonadati</taxon>
        <taxon>Pseudomonadota</taxon>
        <taxon>Gammaproteobacteria</taxon>
        <taxon>Vibrionales</taxon>
        <taxon>Vibrionaceae</taxon>
        <taxon>Enterovibrio</taxon>
    </lineage>
</organism>
<evidence type="ECO:0000313" key="1">
    <source>
        <dbReference type="EMBL" id="SFQ15112.1"/>
    </source>
</evidence>
<evidence type="ECO:0008006" key="3">
    <source>
        <dbReference type="Google" id="ProtNLM"/>
    </source>
</evidence>
<dbReference type="Pfam" id="PF05258">
    <property type="entry name" value="DciA"/>
    <property type="match status" value="1"/>
</dbReference>
<proteinExistence type="predicted"/>
<dbReference type="AlphaFoldDB" id="A0A1I5W5U6"/>
<dbReference type="OrthoDB" id="5767011at2"/>
<dbReference type="Proteomes" id="UP000182692">
    <property type="component" value="Unassembled WGS sequence"/>
</dbReference>
<sequence length="156" mass="17387">MVMRDHRPKSTLDLLENNASGQVRQRALALAKLNEQIKDLLPAQSAKHCRVANYRDGTLILECGSSSWATRLNYDRQMLLSALRREALPTLSTIEIKVNPDLAKSDIRIAAEKKKAEPRTLSPIAAEYLKAVAEMVPDKLKKRLEAIAALSNKGEQ</sequence>
<name>A0A1I5W5U6_9GAMM</name>
<gene>
    <name evidence="1" type="ORF">SAMN03084138_04193</name>
</gene>
<dbReference type="InterPro" id="IPR007922">
    <property type="entry name" value="DciA-like"/>
</dbReference>
<reference evidence="1 2" key="1">
    <citation type="submission" date="2016-10" db="EMBL/GenBank/DDBJ databases">
        <authorList>
            <person name="de Groot N.N."/>
        </authorList>
    </citation>
    <scope>NUCLEOTIDE SEQUENCE [LARGE SCALE GENOMIC DNA]</scope>
    <source>
        <strain evidence="1 2">DSM 15893</strain>
    </source>
</reference>
<dbReference type="STRING" id="1121869.SAMN03084138_04193"/>
<accession>A0A1I5W5U6</accession>
<evidence type="ECO:0000313" key="2">
    <source>
        <dbReference type="Proteomes" id="UP000182692"/>
    </source>
</evidence>
<protein>
    <recommendedName>
        <fullName evidence="3">DUF721 domain-containing protein</fullName>
    </recommendedName>
</protein>
<dbReference type="EMBL" id="FOWR01000044">
    <property type="protein sequence ID" value="SFQ15112.1"/>
    <property type="molecule type" value="Genomic_DNA"/>
</dbReference>